<dbReference type="VEuPathDB" id="FungiDB:M747DRAFT_269237"/>
<comment type="function">
    <text evidence="6">Involved in mitochondrial fission. Acts as an adapter protein required to form mitochondrial fission complexes. Formation of these complexes is required to promote constriction and fission of the mitochondrial compartment at a late step in mitochondrial division.</text>
</comment>
<dbReference type="SMART" id="SM00564">
    <property type="entry name" value="PQQ"/>
    <property type="match status" value="8"/>
</dbReference>
<sequence>MYRNHNATKQHDKVYALLGLSSDSNSAALVPDYGLPWHEVFRQVTEHVFPKCSVGLCYGLIVVTVPWHGKLTRQFDKTDVDWPDIERQLLEWGHHFLAGKKLNLLISFNYVDDNQDSTAGRRATNKRGASSASQTMLQDLDREVNTEEELTGEPTAWRHVYMVMRCPGSCELEPHCWQDPYGKRHYKLYRDELLSLVRVERRLLEGAKSRSRLPSESAYPPITITNVLPAQATQPGMSSSPPTPEDASICSTKASRLKIAGFRDANVQAYCDCCQSQVANELWKDEFHKACDVALGDGLDLDQIDELSDPEYFKNRGVRWGIPRRNESWSFLQAFQHGFKHQWGDTSRASDAVPGGSDIAKRLQVLTDICYSLLAITSGKGDFSSRRRPVLNHMLNMFELRSSQICRHLRCMCDVVTTCYVVFAERNPRLSARPDNDSGARPAAEPRSWLALFGRWSMDTPSAPIQDKTHGLFGCLKTFLKGQKRDKHTRLTALKPSTLNVTANPDAKGGPANSKYDISQTNDHDAKGFWQMAYDELTESDPNSIAVLSGTKSQDVGNARTREMLDEVVKATKAQYQEKEGKDGIRATADKILNSVLSFQDVVDNIAKFDPTGYASSAWAIVSLGLKMAKSHADLRGALFESSGYLADLLARCAFIEEQFYGDRHSNIVNVEKERSIVRVYVAILRYSAEVRRAQQSNKVKGIVESITIITSQPLTELKTAIKEEESHLYQWLILDQHLHRKEEAEDILNHLDTLHDAVEMLNLPFAKGAFFGSFEDQHEDECLAGTRTGLLQQVKDWSRSSDRCIFWLSGMAGTGKSTIARTVARLFRENGILGASFFFKRGEGDRGSAVKFFPTIVKQLAVHIPQMVPGIRKALEDDPTVPGSSLREQFNKLMLQPLLAVGHGETMGSTVIVIDALDECEPEKDVEIILDLLPEVEMATNMAIRFFLTSRPEITIRFGFDQIDKSKYQNTVLQNLNENVIKHDIAVYLREEFSKIQQKRRHTLPPGWPGEERIEALAMMACPLFIFAATVCRFVADRHFDPDKRLREFSTGSTGSKMDGTYRPVLNQLLVQDAADRNELIKEFQRIIGVIILLANPLSLSSLAELLLGTSQHNSSIDLERHINIHLESFHSVLSIPSDPKLPIRTLHLSFHDYLVDARTKDQVATSQFWVDKKAKHELIACQCLAVMGRYLKKNICDLPSYGTSRTEIHPDSIARCLPAALQYTCRYWVYHLTQSPAPARILDQVLTFLKGHCLHWFEAMGILGILSEAIIAVNSLLQLTKDKSSNEMHIFLLDARRFILKFAQIVDTAPLQLYSSGLIFAPHKALIREIFEKELPAWLSRGPKVEEYWDPEMQTLEGHSRAVQSVAFSGDGQLLASGSFDNTIKLWDAATGTLKYTLESHSGWVYSVAFSGDGQLLASGSFDNTIKLWDTATGALQHTLESHFSWVYSVSFSGNGQLLASGSEDNTVKVWDAATGALKHTLEGHSRSVRSVAFSGDGQLLVSGSEDNTVKLWDAATGTLKHTLEGHFSWVYSVAVSGDGQLLASGSFDNTIKLWDTATGALKHTLECHFGSVRSVTFSGNGQLLASGSEDNTIKLWDTATGALKHTLEGHSGWVYSVAFSGDGQLLASGSEDNTVKVWDAATGTLKHILEGHLGSVQSVAFSGDGQLLASGSFDNTIKLWDAAKGTLKHSISTDHIVTKIDFSEHLPLLITNIGSFDIRKWYKSFLVYSEKVSEVSLMAGRWVTIQGQRELWLPPNYHPHSSTVKNSTIALGSTSGRVAMIAFSVM</sequence>
<evidence type="ECO:0000256" key="4">
    <source>
        <dbReference type="ARBA" id="ARBA00038415"/>
    </source>
</evidence>
<feature type="repeat" description="WD" evidence="7">
    <location>
        <begin position="1400"/>
        <end position="1441"/>
    </location>
</feature>
<dbReference type="PRINTS" id="PR00320">
    <property type="entry name" value="GPROTEINBRPT"/>
</dbReference>
<keyword evidence="3" id="KW-0677">Repeat</keyword>
<feature type="compositionally biased region" description="Polar residues" evidence="8">
    <location>
        <begin position="127"/>
        <end position="136"/>
    </location>
</feature>
<dbReference type="Proteomes" id="UP000068243">
    <property type="component" value="Unassembled WGS sequence"/>
</dbReference>
<comment type="caution">
    <text evidence="10">The sequence shown here is derived from an EMBL/GenBank/DDBJ whole genome shotgun (WGS) entry which is preliminary data.</text>
</comment>
<evidence type="ECO:0000256" key="2">
    <source>
        <dbReference type="ARBA" id="ARBA00022574"/>
    </source>
</evidence>
<dbReference type="OMA" id="AHSDWVE"/>
<dbReference type="PROSITE" id="PS50837">
    <property type="entry name" value="NACHT"/>
    <property type="match status" value="1"/>
</dbReference>
<protein>
    <recommendedName>
        <fullName evidence="5">Mitochondrial division protein 1</fullName>
    </recommendedName>
</protein>
<comment type="subcellular location">
    <subcellularLocation>
        <location evidence="1">Mitochondrion outer membrane</location>
        <topology evidence="1">Peripheral membrane protein</topology>
        <orientation evidence="1">Cytoplasmic side</orientation>
    </subcellularLocation>
</comment>
<evidence type="ECO:0000256" key="5">
    <source>
        <dbReference type="ARBA" id="ARBA00039789"/>
    </source>
</evidence>
<dbReference type="VEuPathDB" id="FungiDB:M747DRAFT_274335"/>
<feature type="repeat" description="WD" evidence="7">
    <location>
        <begin position="1484"/>
        <end position="1525"/>
    </location>
</feature>
<dbReference type="PROSITE" id="PS50082">
    <property type="entry name" value="WD_REPEATS_2"/>
    <property type="match status" value="8"/>
</dbReference>
<dbReference type="SUPFAM" id="SSF52540">
    <property type="entry name" value="P-loop containing nucleoside triphosphate hydrolases"/>
    <property type="match status" value="1"/>
</dbReference>
<dbReference type="VEuPathDB" id="FungiDB:ATCC64974_46830"/>
<dbReference type="InterPro" id="IPR056884">
    <property type="entry name" value="NPHP3-like_N"/>
</dbReference>
<dbReference type="InterPro" id="IPR007111">
    <property type="entry name" value="NACHT_NTPase"/>
</dbReference>
<dbReference type="GO" id="GO:1990234">
    <property type="term" value="C:transferase complex"/>
    <property type="evidence" value="ECO:0007669"/>
    <property type="project" value="UniProtKB-ARBA"/>
</dbReference>
<reference evidence="11" key="1">
    <citation type="journal article" date="2016" name="Genome Announc.">
        <title>Draft genome sequence of Aspergillus niger strain An76.</title>
        <authorList>
            <person name="Gong W."/>
            <person name="Cheng Z."/>
            <person name="Zhang H."/>
            <person name="Liu L."/>
            <person name="Gao P."/>
            <person name="Wang L."/>
        </authorList>
    </citation>
    <scope>NUCLEOTIDE SEQUENCE [LARGE SCALE GENOMIC DNA]</scope>
    <source>
        <strain evidence="11">An76</strain>
    </source>
</reference>
<gene>
    <name evidence="10" type="ORF">ABL_08634</name>
</gene>
<evidence type="ECO:0000313" key="10">
    <source>
        <dbReference type="EMBL" id="GAQ45973.1"/>
    </source>
</evidence>
<dbReference type="VEuPathDB" id="FungiDB:ASPNIDRAFT2_195355"/>
<feature type="repeat" description="WD" evidence="7">
    <location>
        <begin position="1610"/>
        <end position="1651"/>
    </location>
</feature>
<dbReference type="InterPro" id="IPR019775">
    <property type="entry name" value="WD40_repeat_CS"/>
</dbReference>
<comment type="similarity">
    <text evidence="4">Belongs to the WD repeat MDV1/CAF4 family.</text>
</comment>
<dbReference type="Pfam" id="PF00400">
    <property type="entry name" value="WD40"/>
    <property type="match status" value="8"/>
</dbReference>
<dbReference type="InterPro" id="IPR018391">
    <property type="entry name" value="PQQ_b-propeller_rpt"/>
</dbReference>
<dbReference type="SMART" id="SM00320">
    <property type="entry name" value="WD40"/>
    <property type="match status" value="9"/>
</dbReference>
<evidence type="ECO:0000256" key="3">
    <source>
        <dbReference type="ARBA" id="ARBA00022737"/>
    </source>
</evidence>
<evidence type="ECO:0000256" key="8">
    <source>
        <dbReference type="SAM" id="MobiDB-lite"/>
    </source>
</evidence>
<organism evidence="10 11">
    <name type="scientific">Aspergillus niger</name>
    <dbReference type="NCBI Taxonomy" id="5061"/>
    <lineage>
        <taxon>Eukaryota</taxon>
        <taxon>Fungi</taxon>
        <taxon>Dikarya</taxon>
        <taxon>Ascomycota</taxon>
        <taxon>Pezizomycotina</taxon>
        <taxon>Eurotiomycetes</taxon>
        <taxon>Eurotiomycetidae</taxon>
        <taxon>Eurotiales</taxon>
        <taxon>Aspergillaceae</taxon>
        <taxon>Aspergillus</taxon>
        <taxon>Aspergillus subgen. Circumdati</taxon>
    </lineage>
</organism>
<dbReference type="VEuPathDB" id="FungiDB:An13g03520"/>
<evidence type="ECO:0000259" key="9">
    <source>
        <dbReference type="PROSITE" id="PS50837"/>
    </source>
</evidence>
<dbReference type="CDD" id="cd00200">
    <property type="entry name" value="WD40"/>
    <property type="match status" value="1"/>
</dbReference>
<feature type="repeat" description="WD" evidence="7">
    <location>
        <begin position="1652"/>
        <end position="1693"/>
    </location>
</feature>
<keyword evidence="2 7" id="KW-0853">WD repeat</keyword>
<dbReference type="SUPFAM" id="SSF50998">
    <property type="entry name" value="Quinoprotein alcohol dehydrogenase-like"/>
    <property type="match status" value="1"/>
</dbReference>
<dbReference type="InterPro" id="IPR011047">
    <property type="entry name" value="Quinoprotein_ADH-like_sf"/>
</dbReference>
<proteinExistence type="inferred from homology"/>
<dbReference type="GO" id="GO:0005634">
    <property type="term" value="C:nucleus"/>
    <property type="evidence" value="ECO:0007669"/>
    <property type="project" value="TreeGrafter"/>
</dbReference>
<dbReference type="PANTHER" id="PTHR22847">
    <property type="entry name" value="WD40 REPEAT PROTEIN"/>
    <property type="match status" value="1"/>
</dbReference>
<dbReference type="OrthoDB" id="674604at2759"/>
<feature type="repeat" description="WD" evidence="7">
    <location>
        <begin position="1526"/>
        <end position="1567"/>
    </location>
</feature>
<dbReference type="GO" id="GO:0005741">
    <property type="term" value="C:mitochondrial outer membrane"/>
    <property type="evidence" value="ECO:0007669"/>
    <property type="project" value="UniProtKB-SubCell"/>
</dbReference>
<evidence type="ECO:0000313" key="11">
    <source>
        <dbReference type="Proteomes" id="UP000068243"/>
    </source>
</evidence>
<evidence type="ECO:0000256" key="1">
    <source>
        <dbReference type="ARBA" id="ARBA00004570"/>
    </source>
</evidence>
<dbReference type="InterPro" id="IPR015943">
    <property type="entry name" value="WD40/YVTN_repeat-like_dom_sf"/>
</dbReference>
<dbReference type="PROSITE" id="PS00678">
    <property type="entry name" value="WD_REPEATS_1"/>
    <property type="match status" value="7"/>
</dbReference>
<dbReference type="PANTHER" id="PTHR22847:SF637">
    <property type="entry name" value="WD REPEAT DOMAIN 5B"/>
    <property type="match status" value="1"/>
</dbReference>
<evidence type="ECO:0000256" key="7">
    <source>
        <dbReference type="PROSITE-ProRule" id="PRU00221"/>
    </source>
</evidence>
<dbReference type="Pfam" id="PF24883">
    <property type="entry name" value="NPHP3_N"/>
    <property type="match status" value="1"/>
</dbReference>
<evidence type="ECO:0000256" key="6">
    <source>
        <dbReference type="ARBA" id="ARBA00043913"/>
    </source>
</evidence>
<accession>A0A100IRE6</accession>
<dbReference type="Gene3D" id="3.40.50.300">
    <property type="entry name" value="P-loop containing nucleotide triphosphate hydrolases"/>
    <property type="match status" value="1"/>
</dbReference>
<dbReference type="VEuPathDB" id="FungiDB:ASPNIDRAFT2_1166616"/>
<dbReference type="Gene3D" id="2.130.10.10">
    <property type="entry name" value="YVTN repeat-like/Quinoprotein amine dehydrogenase"/>
    <property type="match status" value="3"/>
</dbReference>
<dbReference type="VEuPathDB" id="FungiDB:ATCC64974_6410"/>
<feature type="repeat" description="WD" evidence="7">
    <location>
        <begin position="1442"/>
        <end position="1483"/>
    </location>
</feature>
<dbReference type="InterPro" id="IPR027417">
    <property type="entry name" value="P-loop_NTPase"/>
</dbReference>
<dbReference type="EMBL" id="BCMY01000018">
    <property type="protein sequence ID" value="GAQ45973.1"/>
    <property type="molecule type" value="Genomic_DNA"/>
</dbReference>
<dbReference type="VEuPathDB" id="FungiDB:ATCC64974_73630"/>
<dbReference type="VEuPathDB" id="FungiDB:ASPNIDRAFT2_1155647"/>
<feature type="region of interest" description="Disordered" evidence="8">
    <location>
        <begin position="500"/>
        <end position="520"/>
    </location>
</feature>
<feature type="repeat" description="WD" evidence="7">
    <location>
        <begin position="1358"/>
        <end position="1399"/>
    </location>
</feature>
<dbReference type="VEuPathDB" id="FungiDB:An09g00640"/>
<dbReference type="InterPro" id="IPR001680">
    <property type="entry name" value="WD40_rpt"/>
</dbReference>
<name>A0A100IRE6_ASPNG</name>
<dbReference type="PROSITE" id="PS50294">
    <property type="entry name" value="WD_REPEATS_REGION"/>
    <property type="match status" value="8"/>
</dbReference>
<dbReference type="InterPro" id="IPR020472">
    <property type="entry name" value="WD40_PAC1"/>
</dbReference>
<feature type="repeat" description="WD" evidence="7">
    <location>
        <begin position="1568"/>
        <end position="1609"/>
    </location>
</feature>
<feature type="region of interest" description="Disordered" evidence="8">
    <location>
        <begin position="117"/>
        <end position="136"/>
    </location>
</feature>
<feature type="domain" description="NACHT" evidence="9">
    <location>
        <begin position="805"/>
        <end position="953"/>
    </location>
</feature>